<feature type="compositionally biased region" description="Basic and acidic residues" evidence="6">
    <location>
        <begin position="24"/>
        <end position="43"/>
    </location>
</feature>
<feature type="region of interest" description="Disordered" evidence="6">
    <location>
        <begin position="1"/>
        <end position="63"/>
    </location>
</feature>
<dbReference type="InterPro" id="IPR013083">
    <property type="entry name" value="Znf_RING/FYVE/PHD"/>
</dbReference>
<dbReference type="InterPro" id="IPR025941">
    <property type="entry name" value="Vps8_central_dom"/>
</dbReference>
<evidence type="ECO:0000256" key="5">
    <source>
        <dbReference type="PROSITE-ProRule" id="PRU00146"/>
    </source>
</evidence>
<dbReference type="GO" id="GO:0006623">
    <property type="term" value="P:protein targeting to vacuole"/>
    <property type="evidence" value="ECO:0007669"/>
    <property type="project" value="InterPro"/>
</dbReference>
<dbReference type="InterPro" id="IPR019786">
    <property type="entry name" value="Zinc_finger_PHD-type_CS"/>
</dbReference>
<feature type="compositionally biased region" description="Low complexity" evidence="6">
    <location>
        <begin position="1074"/>
        <end position="1098"/>
    </location>
</feature>
<dbReference type="Pfam" id="PF25066">
    <property type="entry name" value="TPR_VPS8_2"/>
    <property type="match status" value="1"/>
</dbReference>
<name>A0A8H6ZFZ1_9AGAR</name>
<keyword evidence="2" id="KW-0479">Metal-binding</keyword>
<evidence type="ECO:0000259" key="7">
    <source>
        <dbReference type="PROSITE" id="PS50016"/>
    </source>
</evidence>
<evidence type="ECO:0000256" key="3">
    <source>
        <dbReference type="ARBA" id="ARBA00022771"/>
    </source>
</evidence>
<feature type="compositionally biased region" description="Basic and acidic residues" evidence="6">
    <location>
        <begin position="612"/>
        <end position="624"/>
    </location>
</feature>
<keyword evidence="9" id="KW-1185">Reference proteome</keyword>
<feature type="region of interest" description="Disordered" evidence="6">
    <location>
        <begin position="1764"/>
        <end position="1791"/>
    </location>
</feature>
<accession>A0A8H6ZFZ1</accession>
<dbReference type="InterPro" id="IPR011011">
    <property type="entry name" value="Znf_FYVE_PHD"/>
</dbReference>
<keyword evidence="4" id="KW-0862">Zinc</keyword>
<feature type="compositionally biased region" description="Acidic residues" evidence="6">
    <location>
        <begin position="539"/>
        <end position="549"/>
    </location>
</feature>
<dbReference type="Pfam" id="PF12816">
    <property type="entry name" value="TPR_Vps8"/>
    <property type="match status" value="1"/>
</dbReference>
<dbReference type="InterPro" id="IPR015943">
    <property type="entry name" value="WD40/YVTN_repeat-like_dom_sf"/>
</dbReference>
<evidence type="ECO:0000256" key="4">
    <source>
        <dbReference type="ARBA" id="ARBA00022833"/>
    </source>
</evidence>
<dbReference type="InterPro" id="IPR036322">
    <property type="entry name" value="WD40_repeat_dom_sf"/>
</dbReference>
<feature type="region of interest" description="Disordered" evidence="6">
    <location>
        <begin position="122"/>
        <end position="166"/>
    </location>
</feature>
<dbReference type="InterPro" id="IPR045111">
    <property type="entry name" value="Vps41/Vps8"/>
</dbReference>
<dbReference type="Gene3D" id="2.130.10.10">
    <property type="entry name" value="YVTN repeat-like/Quinoprotein amine dehydrogenase"/>
    <property type="match status" value="1"/>
</dbReference>
<dbReference type="GO" id="GO:0030897">
    <property type="term" value="C:HOPS complex"/>
    <property type="evidence" value="ECO:0007669"/>
    <property type="project" value="TreeGrafter"/>
</dbReference>
<sequence>MAMPPSVASSTSSTSNGRARRKPKEKEKETTKNGEKDRPRTDEQVVDPALDAAQPGAEEEENGVTRCICGREDDPDAGEFMVQCETCKVWQHGLCMGYDSEAQLHDDDYYCEQCRPDFHTEYLKKSRRKPRHSSTASHHTTAMPRQSRSHSPSLHKQPSKRRNTMNSRDAAFDENLKEILDATAAEASTTQDPTASTNGNGHPDVDIDGEAAPPNRKKRKRTEDDAPVKKRTRSASSASDRRIPSAVPRDESPPPAKAAPAPKAPGRRRGGRKAVVHELVVSIEGEEVTLPAPSKRGHAGRAKGGAKNRNATAVAPQSMNHDHATRRNPTQAPNGHPSATPAESSRAYRNSHAYAVSQQPMFTSWGLPDYLAHLEAILPTDVPQPLEVLGTGPPNTSRAGSLERTQERGVKVKWPSKRMSVGDMNKRVRALVEWVGREQASASERSKRKEALEAALQEELAKRAGQGPEGADGAPSIDDTAMALDPPGPDKVPPVPKFDTTQASTAMKMMEDLMKELIQFQERFGPDQTSVMAFPLDQQDLDEVGDEDASTLHANGVDEDDDAEYAGDYSSRMEDLLGDGANDEEDAEEDDDDDDEGFVYTGEDAGDTSAAYRDRLRDVLGSEHDPEEEQDSVQEVERSLIIPPHQEEFDDDDDEPLELDGSDHIPSVSVSSAGILTPPRIDSPSLSVPGTPSKLLARPFLHPNVSRLRSFTPGAHPPPISRPLSAASFGSSHFFLDATSPAPSHFSAMSSVSNLGLHTPTSSEAAQALPNGHHRGAGAEREVFRWTQLRNITHHMYAPKASGKASSLLGASLGTPTVLAANGLICIGTDSGTICVYDFKQTLKCVCGNEAAGKSVGPVSALALSHDHTFVAAGHASGHVQLFDLKNPHTAARSVPPTTLAAVASGRQEGHLRGSRIVNIGFVAGRHTALVTADEHGLAFYHSLGKVLFVEASDILRILGKYPDEELEPSAASPVTPTAAVDDEEELPPTPVTPKRRRKNRYTILATMPLPLGVAPHPTDAYNVIALLTPTKLVVVGLKPTPRTWFKCARAVDGREDPKARLRGAMAWFPSAPPAGTAPAATNGKSKAAAPTAEPSAPTLAYSWGEHATPDPRLGVADEAAREQFADGEAERGGVQWLNANQVVVLTATTLNVYDARVSKLIEHVQFDGLALISPTLSGTVNGAVAYADSVGDVAHSIRVYKGKIFLLGREYVQAGTLLTWADRILTFVQDGDFLSAIDLTRSYYVGDAPGNSNGLPDEPEARKDVVGQKMRDLMVASTRYAFSEDRMTDETHTTPDGRGVDRTSLFEGLVASCARACIALDDFEFLFEDLFQQYEDAGIARIFLLQLEGFVLSSDIRHVPPRVTQRLVALHDEDGRPDLVERVIWHIDPTCLDINQAIHLCETHHLYDALIYVYTRALRDYVAPVVALLGLIRRVQQHRKTSTEPVPEGHIIEQVILDAYKIYPYLANCLSGLSYPSEEPLPEEEAMQAKKDVYTFLFFGRSSMWPPGDGGKLVLTSDEEGAVEPTYPYARLLLHFDSESFLHSLDIAFEDAYLNDETQGMSRLVVVRILLEILSSGNLPSSDVTFTNIFIARNVPKYPQFLQTLQPSVLHGILVRLAEDPDPETREDRQLAAEYLLSVYNPHESDRIVHLFESAGFYRILRSWYRQEQRWVPLLSTYFDDSELRSSEVFSNVDEILDNSAKNNKGVLPPDISATLAAALPQLLDASITSTAALIDKHAPDLHEVALNGLGEDGDHDQYLYLRHLLGPPPPDDERASQNQGSGPSLKPPPQLRQRFISLQCRYNPHDVVNVLRFFPSDLLDWSDVIQLCESKEVYDAVVWALNYRGDPRDALAKAETFEKRLTLRVVEAFSGTESDATLQKDVDALEAVGRTGIEICLERSQGASATEVPLEDIWFQLLSSQINCVQNVSACASDPTDLTPGQDKILDKTLSALRSLVQDTFGALVSISSTRAVSFPRLFERLVTSATHASTGTQYTEFRTILTGMLESYRSDGDMLMISKNLVDRDLFETIAEATRERARGWGPRGRSCTFCRKPLHRGSGQADPDAAPVSIVVSRTGQIYHTSCLPQ</sequence>
<feature type="region of interest" description="Disordered" evidence="6">
    <location>
        <begin position="1071"/>
        <end position="1098"/>
    </location>
</feature>
<evidence type="ECO:0000313" key="9">
    <source>
        <dbReference type="Proteomes" id="UP000623467"/>
    </source>
</evidence>
<dbReference type="OrthoDB" id="289913at2759"/>
<dbReference type="SMART" id="SM00249">
    <property type="entry name" value="PHD"/>
    <property type="match status" value="1"/>
</dbReference>
<comment type="caution">
    <text evidence="8">The sequence shown here is derived from an EMBL/GenBank/DDBJ whole genome shotgun (WGS) entry which is preliminary data.</text>
</comment>
<feature type="domain" description="PHD-type" evidence="7">
    <location>
        <begin position="64"/>
        <end position="117"/>
    </location>
</feature>
<evidence type="ECO:0000256" key="2">
    <source>
        <dbReference type="ARBA" id="ARBA00022723"/>
    </source>
</evidence>
<feature type="compositionally biased region" description="Polar residues" evidence="6">
    <location>
        <begin position="133"/>
        <end position="156"/>
    </location>
</feature>
<dbReference type="Gene3D" id="3.30.40.10">
    <property type="entry name" value="Zinc/RING finger domain, C3HC4 (zinc finger)"/>
    <property type="match status" value="1"/>
</dbReference>
<feature type="compositionally biased region" description="Low complexity" evidence="6">
    <location>
        <begin position="969"/>
        <end position="980"/>
    </location>
</feature>
<dbReference type="PROSITE" id="PS01359">
    <property type="entry name" value="ZF_PHD_1"/>
    <property type="match status" value="1"/>
</dbReference>
<feature type="compositionally biased region" description="Basic residues" evidence="6">
    <location>
        <begin position="295"/>
        <end position="306"/>
    </location>
</feature>
<feature type="region of interest" description="Disordered" evidence="6">
    <location>
        <begin position="967"/>
        <end position="998"/>
    </location>
</feature>
<reference evidence="8" key="1">
    <citation type="submission" date="2020-05" db="EMBL/GenBank/DDBJ databases">
        <title>Mycena genomes resolve the evolution of fungal bioluminescence.</title>
        <authorList>
            <person name="Tsai I.J."/>
        </authorList>
    </citation>
    <scope>NUCLEOTIDE SEQUENCE</scope>
    <source>
        <strain evidence="8">160909Yilan</strain>
    </source>
</reference>
<dbReference type="Pfam" id="PF23410">
    <property type="entry name" value="Beta-prop_VPS8"/>
    <property type="match status" value="1"/>
</dbReference>
<dbReference type="SUPFAM" id="SSF50978">
    <property type="entry name" value="WD40 repeat-like"/>
    <property type="match status" value="1"/>
</dbReference>
<comment type="similarity">
    <text evidence="1">Belongs to the VPS8 family.</text>
</comment>
<dbReference type="InterPro" id="IPR019787">
    <property type="entry name" value="Znf_PHD-finger"/>
</dbReference>
<dbReference type="CDD" id="cd15550">
    <property type="entry name" value="PHD_MLL5"/>
    <property type="match status" value="1"/>
</dbReference>
<dbReference type="EMBL" id="JACAZH010000001">
    <property type="protein sequence ID" value="KAF7376186.1"/>
    <property type="molecule type" value="Genomic_DNA"/>
</dbReference>
<gene>
    <name evidence="8" type="ORF">MSAN_00033700</name>
</gene>
<feature type="region of interest" description="Disordered" evidence="6">
    <location>
        <begin position="529"/>
        <end position="636"/>
    </location>
</feature>
<feature type="region of interest" description="Disordered" evidence="6">
    <location>
        <begin position="186"/>
        <end position="351"/>
    </location>
</feature>
<feature type="compositionally biased region" description="Low complexity" evidence="6">
    <location>
        <begin position="1"/>
        <end position="15"/>
    </location>
</feature>
<dbReference type="SUPFAM" id="SSF57903">
    <property type="entry name" value="FYVE/PHD zinc finger"/>
    <property type="match status" value="1"/>
</dbReference>
<proteinExistence type="inferred from homology"/>
<feature type="compositionally biased region" description="Basic and acidic residues" evidence="6">
    <location>
        <begin position="239"/>
        <end position="252"/>
    </location>
</feature>
<dbReference type="PROSITE" id="PS50016">
    <property type="entry name" value="ZF_PHD_2"/>
    <property type="match status" value="1"/>
</dbReference>
<dbReference type="InterPro" id="IPR001965">
    <property type="entry name" value="Znf_PHD"/>
</dbReference>
<keyword evidence="3 5" id="KW-0863">Zinc-finger</keyword>
<organism evidence="8 9">
    <name type="scientific">Mycena sanguinolenta</name>
    <dbReference type="NCBI Taxonomy" id="230812"/>
    <lineage>
        <taxon>Eukaryota</taxon>
        <taxon>Fungi</taxon>
        <taxon>Dikarya</taxon>
        <taxon>Basidiomycota</taxon>
        <taxon>Agaricomycotina</taxon>
        <taxon>Agaricomycetes</taxon>
        <taxon>Agaricomycetidae</taxon>
        <taxon>Agaricales</taxon>
        <taxon>Marasmiineae</taxon>
        <taxon>Mycenaceae</taxon>
        <taxon>Mycena</taxon>
    </lineage>
</organism>
<dbReference type="InterPro" id="IPR059070">
    <property type="entry name" value="TPR_VPS8_2"/>
</dbReference>
<dbReference type="GO" id="GO:0034058">
    <property type="term" value="P:endosomal vesicle fusion"/>
    <property type="evidence" value="ECO:0007669"/>
    <property type="project" value="TreeGrafter"/>
</dbReference>
<evidence type="ECO:0000256" key="6">
    <source>
        <dbReference type="SAM" id="MobiDB-lite"/>
    </source>
</evidence>
<feature type="compositionally biased region" description="Polar residues" evidence="6">
    <location>
        <begin position="186"/>
        <end position="200"/>
    </location>
</feature>
<feature type="compositionally biased region" description="Acidic residues" evidence="6">
    <location>
        <begin position="625"/>
        <end position="634"/>
    </location>
</feature>
<evidence type="ECO:0000256" key="1">
    <source>
        <dbReference type="ARBA" id="ARBA00009422"/>
    </source>
</evidence>
<dbReference type="GO" id="GO:0008270">
    <property type="term" value="F:zinc ion binding"/>
    <property type="evidence" value="ECO:0007669"/>
    <property type="project" value="UniProtKB-KW"/>
</dbReference>
<dbReference type="Pfam" id="PF20826">
    <property type="entry name" value="PHD_5"/>
    <property type="match status" value="1"/>
</dbReference>
<dbReference type="PANTHER" id="PTHR12616:SF8">
    <property type="entry name" value="VACUOLAR PROTEIN SORTING-ASSOCIATED PROTEIN 8 HOMOLOG"/>
    <property type="match status" value="1"/>
</dbReference>
<feature type="compositionally biased region" description="Basic residues" evidence="6">
    <location>
        <begin position="265"/>
        <end position="274"/>
    </location>
</feature>
<protein>
    <submittedName>
        <fullName evidence="8">Lateendosome to vacuole transport-family protein</fullName>
    </submittedName>
</protein>
<dbReference type="Proteomes" id="UP000623467">
    <property type="component" value="Unassembled WGS sequence"/>
</dbReference>
<dbReference type="PANTHER" id="PTHR12616">
    <property type="entry name" value="VACUOLAR PROTEIN SORTING VPS41"/>
    <property type="match status" value="1"/>
</dbReference>
<feature type="compositionally biased region" description="Acidic residues" evidence="6">
    <location>
        <begin position="581"/>
        <end position="597"/>
    </location>
</feature>
<evidence type="ECO:0000313" key="8">
    <source>
        <dbReference type="EMBL" id="KAF7376186.1"/>
    </source>
</evidence>
<dbReference type="GO" id="GO:0005770">
    <property type="term" value="C:late endosome"/>
    <property type="evidence" value="ECO:0007669"/>
    <property type="project" value="TreeGrafter"/>
</dbReference>
<feature type="compositionally biased region" description="Pro residues" evidence="6">
    <location>
        <begin position="486"/>
        <end position="496"/>
    </location>
</feature>
<feature type="region of interest" description="Disordered" evidence="6">
    <location>
        <begin position="385"/>
        <end position="419"/>
    </location>
</feature>
<feature type="region of interest" description="Disordered" evidence="6">
    <location>
        <begin position="437"/>
        <end position="499"/>
    </location>
</feature>